<dbReference type="InterPro" id="IPR036412">
    <property type="entry name" value="HAD-like_sf"/>
</dbReference>
<dbReference type="GO" id="GO:0016787">
    <property type="term" value="F:hydrolase activity"/>
    <property type="evidence" value="ECO:0007669"/>
    <property type="project" value="UniProtKB-KW"/>
</dbReference>
<keyword evidence="3" id="KW-1185">Reference proteome</keyword>
<dbReference type="PANTHER" id="PTHR43316">
    <property type="entry name" value="HYDROLASE, HALOACID DELAHOGENASE-RELATED"/>
    <property type="match status" value="1"/>
</dbReference>
<name>A0A157ZNQ2_9BURK</name>
<dbReference type="InterPro" id="IPR051540">
    <property type="entry name" value="S-2-haloacid_dehalogenase"/>
</dbReference>
<organism evidence="2 3">
    <name type="scientific">Caballeronia pedi</name>
    <dbReference type="NCBI Taxonomy" id="1777141"/>
    <lineage>
        <taxon>Bacteria</taxon>
        <taxon>Pseudomonadati</taxon>
        <taxon>Pseudomonadota</taxon>
        <taxon>Betaproteobacteria</taxon>
        <taxon>Burkholderiales</taxon>
        <taxon>Burkholderiaceae</taxon>
        <taxon>Caballeronia</taxon>
    </lineage>
</organism>
<dbReference type="STRING" id="1777141.AWB80_01062"/>
<dbReference type="InterPro" id="IPR023214">
    <property type="entry name" value="HAD_sf"/>
</dbReference>
<dbReference type="SFLD" id="SFLDS00003">
    <property type="entry name" value="Haloacid_Dehalogenase"/>
    <property type="match status" value="1"/>
</dbReference>
<dbReference type="SUPFAM" id="SSF56784">
    <property type="entry name" value="HAD-like"/>
    <property type="match status" value="1"/>
</dbReference>
<sequence length="233" mass="26116">MKPKALTFDYFGTLVDVTTGGICGIEAVLQQLSLDPAKSAADVYLDWDMRAVQTYRSHAYMRYRVVAQHALTGCLEALAQGCTDGRDMAALTELLLTHLVESSPPFDDAVAFLDWAREHFALMPITNMDTDLWHRSRLVRYFQHVTTAEMAQAYKPSETIFKTGLATLGLSADEIFHCSIGTWADIDGAKPLGIRVAWINRGNERLGDWQARPDHEFATLEPVRGVLERLIDR</sequence>
<proteinExistence type="predicted"/>
<protein>
    <submittedName>
        <fullName evidence="2">Haloacid dehalogenase</fullName>
    </submittedName>
</protein>
<evidence type="ECO:0000313" key="3">
    <source>
        <dbReference type="Proteomes" id="UP000054911"/>
    </source>
</evidence>
<dbReference type="Gene3D" id="3.40.50.1000">
    <property type="entry name" value="HAD superfamily/HAD-like"/>
    <property type="match status" value="1"/>
</dbReference>
<dbReference type="OrthoDB" id="264363at2"/>
<dbReference type="Pfam" id="PF00702">
    <property type="entry name" value="Hydrolase"/>
    <property type="match status" value="1"/>
</dbReference>
<evidence type="ECO:0000256" key="1">
    <source>
        <dbReference type="ARBA" id="ARBA00022801"/>
    </source>
</evidence>
<dbReference type="Proteomes" id="UP000054911">
    <property type="component" value="Unassembled WGS sequence"/>
</dbReference>
<keyword evidence="1" id="KW-0378">Hydrolase</keyword>
<dbReference type="SFLD" id="SFLDG01129">
    <property type="entry name" value="C1.5:_HAD__Beta-PGM__Phosphata"/>
    <property type="match status" value="1"/>
</dbReference>
<dbReference type="RefSeq" id="WP_061173622.1">
    <property type="nucleotide sequence ID" value="NZ_FCOE02000003.1"/>
</dbReference>
<accession>A0A157ZNQ2</accession>
<dbReference type="PANTHER" id="PTHR43316:SF9">
    <property type="entry name" value="ACID DEHALOGENASE, PUTATIVE (AFU_ORTHOLOGUE AFUA_6G14460)-RELATED"/>
    <property type="match status" value="1"/>
</dbReference>
<gene>
    <name evidence="2" type="ORF">AWB80_01062</name>
</gene>
<dbReference type="EMBL" id="FCOE02000003">
    <property type="protein sequence ID" value="SAK47116.1"/>
    <property type="molecule type" value="Genomic_DNA"/>
</dbReference>
<comment type="caution">
    <text evidence="2">The sequence shown here is derived from an EMBL/GenBank/DDBJ whole genome shotgun (WGS) entry which is preliminary data.</text>
</comment>
<dbReference type="AlphaFoldDB" id="A0A157ZNQ2"/>
<evidence type="ECO:0000313" key="2">
    <source>
        <dbReference type="EMBL" id="SAK47116.1"/>
    </source>
</evidence>
<reference evidence="2" key="1">
    <citation type="submission" date="2016-01" db="EMBL/GenBank/DDBJ databases">
        <authorList>
            <person name="Peeters C."/>
        </authorList>
    </citation>
    <scope>NUCLEOTIDE SEQUENCE [LARGE SCALE GENOMIC DNA]</scope>
    <source>
        <strain evidence="2">LMG 29323</strain>
    </source>
</reference>
<dbReference type="Gene3D" id="1.10.150.750">
    <property type="match status" value="1"/>
</dbReference>